<organism evidence="4 5">
    <name type="scientific">Psophocarpus tetragonolobus</name>
    <name type="common">Winged bean</name>
    <name type="synonym">Dolichos tetragonolobus</name>
    <dbReference type="NCBI Taxonomy" id="3891"/>
    <lineage>
        <taxon>Eukaryota</taxon>
        <taxon>Viridiplantae</taxon>
        <taxon>Streptophyta</taxon>
        <taxon>Embryophyta</taxon>
        <taxon>Tracheophyta</taxon>
        <taxon>Spermatophyta</taxon>
        <taxon>Magnoliopsida</taxon>
        <taxon>eudicotyledons</taxon>
        <taxon>Gunneridae</taxon>
        <taxon>Pentapetalae</taxon>
        <taxon>rosids</taxon>
        <taxon>fabids</taxon>
        <taxon>Fabales</taxon>
        <taxon>Fabaceae</taxon>
        <taxon>Papilionoideae</taxon>
        <taxon>50 kb inversion clade</taxon>
        <taxon>NPAAA clade</taxon>
        <taxon>indigoferoid/millettioid clade</taxon>
        <taxon>Phaseoleae</taxon>
        <taxon>Psophocarpus</taxon>
    </lineage>
</organism>
<protein>
    <submittedName>
        <fullName evidence="4">Uncharacterized protein</fullName>
    </submittedName>
</protein>
<dbReference type="InterPro" id="IPR045851">
    <property type="entry name" value="AMP-bd_C_sf"/>
</dbReference>
<reference evidence="4 5" key="1">
    <citation type="submission" date="2024-01" db="EMBL/GenBank/DDBJ databases">
        <title>The genomes of 5 underutilized Papilionoideae crops provide insights into root nodulation and disease resistanc.</title>
        <authorList>
            <person name="Jiang F."/>
        </authorList>
    </citation>
    <scope>NUCLEOTIDE SEQUENCE [LARGE SCALE GENOMIC DNA]</scope>
    <source>
        <strain evidence="4">DUOXIRENSHENG_FW03</strain>
        <tissue evidence="4">Leaves</tissue>
    </source>
</reference>
<dbReference type="AlphaFoldDB" id="A0AAN9SM55"/>
<comment type="caution">
    <text evidence="4">The sequence shown here is derived from an EMBL/GenBank/DDBJ whole genome shotgun (WGS) entry which is preliminary data.</text>
</comment>
<keyword evidence="5" id="KW-1185">Reference proteome</keyword>
<evidence type="ECO:0000313" key="4">
    <source>
        <dbReference type="EMBL" id="KAK7400141.1"/>
    </source>
</evidence>
<dbReference type="InterPro" id="IPR020845">
    <property type="entry name" value="AMP-binding_CS"/>
</dbReference>
<gene>
    <name evidence="4" type="ORF">VNO78_11341</name>
</gene>
<dbReference type="Pfam" id="PF00501">
    <property type="entry name" value="AMP-binding"/>
    <property type="match status" value="1"/>
</dbReference>
<accession>A0AAN9SM55</accession>
<dbReference type="SUPFAM" id="SSF56801">
    <property type="entry name" value="Acetyl-CoA synthetase-like"/>
    <property type="match status" value="1"/>
</dbReference>
<feature type="domain" description="AMP-dependent synthetase/ligase" evidence="2">
    <location>
        <begin position="261"/>
        <end position="631"/>
    </location>
</feature>
<evidence type="ECO:0000313" key="5">
    <source>
        <dbReference type="Proteomes" id="UP001386955"/>
    </source>
</evidence>
<evidence type="ECO:0000259" key="2">
    <source>
        <dbReference type="Pfam" id="PF00501"/>
    </source>
</evidence>
<name>A0AAN9SM55_PSOTE</name>
<dbReference type="Proteomes" id="UP001386955">
    <property type="component" value="Unassembled WGS sequence"/>
</dbReference>
<keyword evidence="1" id="KW-1133">Transmembrane helix</keyword>
<dbReference type="InterPro" id="IPR025110">
    <property type="entry name" value="AMP-bd_C"/>
</dbReference>
<evidence type="ECO:0000259" key="3">
    <source>
        <dbReference type="Pfam" id="PF13193"/>
    </source>
</evidence>
<proteinExistence type="predicted"/>
<dbReference type="InterPro" id="IPR000873">
    <property type="entry name" value="AMP-dep_synth/lig_dom"/>
</dbReference>
<sequence>MCGHLVISKLKQSLSRDWNISIMRIPKESNNVAHSLACWGATCALCSLEAVPNLSFMQWCESTWVASTSASFQVRNLVNMGKSVMELEVDDFVNSGLTVAEANELYRVLKDILSVSTHPSFVWRQIVCRRALKPSFPHSLHQLLYYSVYHSAFHSLPHYWFPSLDQSKCTNLGRLMETHAPTLLGPSYKDPITSFPLFHNFSVRHPQIYWSLVLKELSVSFVEPPKCILDTSDPSKHGGTWLPGSVLNIADCCVQPSSHPHKTDDTVAIVWRDEGFHDSQVNHITLQQLRHQVMLVAKAIDATFSKGDAIAIDMQMTANAVIIYLAIVLAGCAVVSIADSFAPKEIATRLRVSKAKGIFTQDFIARGGRRFPLYSRVIEAATCRVIVLPVMGDDVGLQLREQDLSWKGFLSIANQTQNSRSDHYSPSYQSVDSVTNILFSSGTTGDPKAIPWTQLAPIRSAADGWAAIDIKPGDVYCWPTNLGWVIGPTILYHCFLTGATLALYHGSPQGHDFGKFVQDAGVTILGTVPSLVKVWKSTKCMEGLDWTKIKTFCSSGETSNVDDDLWLSSKAYYSPIVELCGGTELASSYIAGSPLQPQAFGAFSTASMTTGFVIFDKNGVPYPDDVACVGEVGLFPLSLGASDRLLNADHEKVYFKGMPVYKGKVLRRHGDIIKRTVDGYFIVQGRADDTMNLGGIKTSSIEIERVCDGADECILETAAVGVAAANRGPEQLVIFVVLKEGYNSSAETLKMKFTKAIQSNLNPLFKVNLVKIVPEFPRTSSNKILRRVMRDQMKRELSVKSRL</sequence>
<feature type="transmembrane region" description="Helical" evidence="1">
    <location>
        <begin position="321"/>
        <end position="342"/>
    </location>
</feature>
<dbReference type="InterPro" id="IPR042099">
    <property type="entry name" value="ANL_N_sf"/>
</dbReference>
<dbReference type="PANTHER" id="PTHR44378">
    <property type="entry name" value="ACYL-ACTIVATING ENZYME 17, PEROXISOMAL-RELATED"/>
    <property type="match status" value="1"/>
</dbReference>
<dbReference type="Gene3D" id="3.40.50.12780">
    <property type="entry name" value="N-terminal domain of ligase-like"/>
    <property type="match status" value="1"/>
</dbReference>
<dbReference type="Pfam" id="PF13193">
    <property type="entry name" value="AMP-binding_C"/>
    <property type="match status" value="1"/>
</dbReference>
<keyword evidence="1" id="KW-0812">Transmembrane</keyword>
<keyword evidence="1" id="KW-0472">Membrane</keyword>
<feature type="domain" description="AMP-binding enzyme C-terminal" evidence="3">
    <location>
        <begin position="714"/>
        <end position="783"/>
    </location>
</feature>
<evidence type="ECO:0000256" key="1">
    <source>
        <dbReference type="SAM" id="Phobius"/>
    </source>
</evidence>
<dbReference type="EMBL" id="JAYMYS010000003">
    <property type="protein sequence ID" value="KAK7400141.1"/>
    <property type="molecule type" value="Genomic_DNA"/>
</dbReference>
<dbReference type="PANTHER" id="PTHR44378:SF3">
    <property type="entry name" value="ENZYME 17, PEROXISOMAL PROTEIN, PUTATIVE-RELATED"/>
    <property type="match status" value="1"/>
</dbReference>
<dbReference type="Gene3D" id="3.30.300.30">
    <property type="match status" value="1"/>
</dbReference>
<dbReference type="PROSITE" id="PS00455">
    <property type="entry name" value="AMP_BINDING"/>
    <property type="match status" value="1"/>
</dbReference>